<dbReference type="PANTHER" id="PTHR45663">
    <property type="entry name" value="GEO12009P1"/>
    <property type="match status" value="1"/>
</dbReference>
<accession>A0A238UTX4</accession>
<evidence type="ECO:0000259" key="7">
    <source>
        <dbReference type="PROSITE" id="PS51352"/>
    </source>
</evidence>
<evidence type="ECO:0000256" key="5">
    <source>
        <dbReference type="PIRSR" id="PIRSR000077-1"/>
    </source>
</evidence>
<evidence type="ECO:0000256" key="3">
    <source>
        <dbReference type="ARBA" id="ARBA00023157"/>
    </source>
</evidence>
<feature type="domain" description="Thioredoxin" evidence="7">
    <location>
        <begin position="2"/>
        <end position="114"/>
    </location>
</feature>
<dbReference type="PANTHER" id="PTHR45663:SF11">
    <property type="entry name" value="GEO12009P1"/>
    <property type="match status" value="1"/>
</dbReference>
<dbReference type="InterPro" id="IPR017937">
    <property type="entry name" value="Thioredoxin_CS"/>
</dbReference>
<feature type="site" description="Contributes to redox potential value" evidence="5">
    <location>
        <position position="42"/>
    </location>
</feature>
<feature type="active site" description="Nucleophile" evidence="5">
    <location>
        <position position="43"/>
    </location>
</feature>
<dbReference type="GO" id="GO:0015035">
    <property type="term" value="F:protein-disulfide reductase activity"/>
    <property type="evidence" value="ECO:0007669"/>
    <property type="project" value="InterPro"/>
</dbReference>
<dbReference type="InterPro" id="IPR005746">
    <property type="entry name" value="Thioredoxin"/>
</dbReference>
<dbReference type="InterPro" id="IPR036249">
    <property type="entry name" value="Thioredoxin-like_sf"/>
</dbReference>
<feature type="site" description="Contributes to redox potential value" evidence="5">
    <location>
        <position position="34"/>
    </location>
</feature>
<feature type="site" description="Contributes to redox potential value" evidence="5">
    <location>
        <position position="41"/>
    </location>
</feature>
<protein>
    <submittedName>
        <fullName evidence="8">Thioredoxin</fullName>
    </submittedName>
</protein>
<dbReference type="AlphaFoldDB" id="A0A238UTX4"/>
<keyword evidence="3 6" id="KW-1015">Disulfide bond</keyword>
<sequence length="114" mass="12252">MSSSTDAAPSEYIELESEDLFEDLLDDHDVVLVDFYADWCGPCKMMEPTIESLAAGTAAAVVKVNVDHFQGLASRFGVRGIPTILLFADGEQVERAVGVQSEADLSSMIADHTA</sequence>
<dbReference type="EMBL" id="FZNQ01000001">
    <property type="protein sequence ID" value="SNR25640.1"/>
    <property type="molecule type" value="Genomic_DNA"/>
</dbReference>
<dbReference type="PRINTS" id="PR00421">
    <property type="entry name" value="THIOREDOXIN"/>
</dbReference>
<dbReference type="InterPro" id="IPR013766">
    <property type="entry name" value="Thioredoxin_domain"/>
</dbReference>
<dbReference type="PIRSF" id="PIRSF000077">
    <property type="entry name" value="Thioredoxin"/>
    <property type="match status" value="1"/>
</dbReference>
<evidence type="ECO:0000313" key="9">
    <source>
        <dbReference type="Proteomes" id="UP000198397"/>
    </source>
</evidence>
<dbReference type="PROSITE" id="PS00194">
    <property type="entry name" value="THIOREDOXIN_1"/>
    <property type="match status" value="1"/>
</dbReference>
<name>A0A238UTX4_HALVU</name>
<reference evidence="8 9" key="1">
    <citation type="submission" date="2017-06" db="EMBL/GenBank/DDBJ databases">
        <authorList>
            <person name="Kim H.J."/>
            <person name="Triplett B.A."/>
        </authorList>
    </citation>
    <scope>NUCLEOTIDE SEQUENCE [LARGE SCALE GENOMIC DNA]</scope>
    <source>
        <strain evidence="8 9">DSM 8800</strain>
    </source>
</reference>
<dbReference type="CDD" id="cd02947">
    <property type="entry name" value="TRX_family"/>
    <property type="match status" value="1"/>
</dbReference>
<proteinExistence type="predicted"/>
<organism evidence="8 9">
    <name type="scientific">Halorubrum vacuolatum</name>
    <name type="common">Natronobacterium vacuolatum</name>
    <dbReference type="NCBI Taxonomy" id="63740"/>
    <lineage>
        <taxon>Archaea</taxon>
        <taxon>Methanobacteriati</taxon>
        <taxon>Methanobacteriota</taxon>
        <taxon>Stenosarchaea group</taxon>
        <taxon>Halobacteria</taxon>
        <taxon>Halobacteriales</taxon>
        <taxon>Haloferacaceae</taxon>
        <taxon>Halorubrum</taxon>
    </lineage>
</organism>
<evidence type="ECO:0000256" key="4">
    <source>
        <dbReference type="ARBA" id="ARBA00023284"/>
    </source>
</evidence>
<dbReference type="PROSITE" id="PS51352">
    <property type="entry name" value="THIOREDOXIN_2"/>
    <property type="match status" value="1"/>
</dbReference>
<dbReference type="Proteomes" id="UP000198397">
    <property type="component" value="Unassembled WGS sequence"/>
</dbReference>
<dbReference type="Pfam" id="PF00085">
    <property type="entry name" value="Thioredoxin"/>
    <property type="match status" value="1"/>
</dbReference>
<evidence type="ECO:0000256" key="6">
    <source>
        <dbReference type="PIRSR" id="PIRSR000077-4"/>
    </source>
</evidence>
<keyword evidence="4 6" id="KW-0676">Redox-active center</keyword>
<dbReference type="OrthoDB" id="35385at2157"/>
<evidence type="ECO:0000256" key="2">
    <source>
        <dbReference type="ARBA" id="ARBA00022982"/>
    </source>
</evidence>
<keyword evidence="2" id="KW-0249">Electron transport</keyword>
<dbReference type="SUPFAM" id="SSF52833">
    <property type="entry name" value="Thioredoxin-like"/>
    <property type="match status" value="1"/>
</dbReference>
<feature type="active site" description="Nucleophile" evidence="5">
    <location>
        <position position="40"/>
    </location>
</feature>
<feature type="disulfide bond" description="Redox-active" evidence="6">
    <location>
        <begin position="40"/>
        <end position="43"/>
    </location>
</feature>
<evidence type="ECO:0000256" key="1">
    <source>
        <dbReference type="ARBA" id="ARBA00022448"/>
    </source>
</evidence>
<gene>
    <name evidence="8" type="ORF">SAMN06264855_101386</name>
</gene>
<dbReference type="Gene3D" id="3.40.30.10">
    <property type="entry name" value="Glutaredoxin"/>
    <property type="match status" value="1"/>
</dbReference>
<dbReference type="NCBIfam" id="TIGR01068">
    <property type="entry name" value="thioredoxin"/>
    <property type="match status" value="1"/>
</dbReference>
<dbReference type="RefSeq" id="WP_089383349.1">
    <property type="nucleotide sequence ID" value="NZ_FZNQ01000001.1"/>
</dbReference>
<evidence type="ECO:0000313" key="8">
    <source>
        <dbReference type="EMBL" id="SNR25640.1"/>
    </source>
</evidence>
<keyword evidence="1" id="KW-0813">Transport</keyword>
<dbReference type="GO" id="GO:0005737">
    <property type="term" value="C:cytoplasm"/>
    <property type="evidence" value="ECO:0007669"/>
    <property type="project" value="TreeGrafter"/>
</dbReference>
<keyword evidence="9" id="KW-1185">Reference proteome</keyword>